<sequence>MPNKSNETTEDLSFWFIFSLGLIVGVLLSLLYFLGDKPLENPTLRIEKTGGGEATVSIGEFATTVQIKDGEFVDVKMPFPMRHSLLRVTTDGEAKILLRYCKHTFSDQIEFTGSSPTRYSAPSIPAADKKECEHRIIKPS</sequence>
<reference evidence="2 3" key="1">
    <citation type="submission" date="2017-07" db="EMBL/GenBank/DDBJ databases">
        <title>Phylogenetic study on the rhizospheric bacterium Ochrobactrum sp. A44.</title>
        <authorList>
            <person name="Krzyzanowska D.M."/>
            <person name="Ossowicki A."/>
            <person name="Rajewska M."/>
            <person name="Maciag T."/>
            <person name="Kaczynski Z."/>
            <person name="Czerwicka M."/>
            <person name="Jafra S."/>
        </authorList>
    </citation>
    <scope>NUCLEOTIDE SEQUENCE [LARGE SCALE GENOMIC DNA]</scope>
    <source>
        <strain evidence="2 3">DSM 7216</strain>
    </source>
</reference>
<name>A0A256FU66_9HYPH</name>
<proteinExistence type="predicted"/>
<dbReference type="AlphaFoldDB" id="A0A256FU66"/>
<comment type="caution">
    <text evidence="2">The sequence shown here is derived from an EMBL/GenBank/DDBJ whole genome shotgun (WGS) entry which is preliminary data.</text>
</comment>
<dbReference type="EMBL" id="NNRJ01000027">
    <property type="protein sequence ID" value="OYR18256.1"/>
    <property type="molecule type" value="Genomic_DNA"/>
</dbReference>
<gene>
    <name evidence="2" type="ORF">CEV31_4268</name>
</gene>
<keyword evidence="1" id="KW-0472">Membrane</keyword>
<keyword evidence="1" id="KW-1133">Transmembrane helix</keyword>
<keyword evidence="1" id="KW-0812">Transmembrane</keyword>
<organism evidence="2 3">
    <name type="scientific">Brucella thiophenivorans</name>
    <dbReference type="NCBI Taxonomy" id="571255"/>
    <lineage>
        <taxon>Bacteria</taxon>
        <taxon>Pseudomonadati</taxon>
        <taxon>Pseudomonadota</taxon>
        <taxon>Alphaproteobacteria</taxon>
        <taxon>Hyphomicrobiales</taxon>
        <taxon>Brucellaceae</taxon>
        <taxon>Brucella/Ochrobactrum group</taxon>
        <taxon>Brucella</taxon>
    </lineage>
</organism>
<keyword evidence="3" id="KW-1185">Reference proteome</keyword>
<evidence type="ECO:0000313" key="2">
    <source>
        <dbReference type="EMBL" id="OYR18256.1"/>
    </source>
</evidence>
<dbReference type="Proteomes" id="UP000215590">
    <property type="component" value="Unassembled WGS sequence"/>
</dbReference>
<dbReference type="RefSeq" id="WP_094507421.1">
    <property type="nucleotide sequence ID" value="NZ_JBHEEK010000015.1"/>
</dbReference>
<evidence type="ECO:0000313" key="3">
    <source>
        <dbReference type="Proteomes" id="UP000215590"/>
    </source>
</evidence>
<feature type="transmembrane region" description="Helical" evidence="1">
    <location>
        <begin position="12"/>
        <end position="35"/>
    </location>
</feature>
<protein>
    <submittedName>
        <fullName evidence="2">Uncharacterized protein</fullName>
    </submittedName>
</protein>
<evidence type="ECO:0000256" key="1">
    <source>
        <dbReference type="SAM" id="Phobius"/>
    </source>
</evidence>
<accession>A0A256FU66</accession>